<comment type="caution">
    <text evidence="3">The sequence shown here is derived from an EMBL/GenBank/DDBJ whole genome shotgun (WGS) entry which is preliminary data.</text>
</comment>
<reference evidence="4" key="1">
    <citation type="journal article" date="2019" name="Int. J. Syst. Evol. Microbiol.">
        <title>The Global Catalogue of Microorganisms (GCM) 10K type strain sequencing project: providing services to taxonomists for standard genome sequencing and annotation.</title>
        <authorList>
            <consortium name="The Broad Institute Genomics Platform"/>
            <consortium name="The Broad Institute Genome Sequencing Center for Infectious Disease"/>
            <person name="Wu L."/>
            <person name="Ma J."/>
        </authorList>
    </citation>
    <scope>NUCLEOTIDE SEQUENCE [LARGE SCALE GENOMIC DNA]</scope>
    <source>
        <strain evidence="4">JCM 13929</strain>
    </source>
</reference>
<dbReference type="GO" id="GO:0016853">
    <property type="term" value="F:isomerase activity"/>
    <property type="evidence" value="ECO:0007669"/>
    <property type="project" value="UniProtKB-KW"/>
</dbReference>
<dbReference type="Gene3D" id="1.20.120.450">
    <property type="entry name" value="dinb family like domain"/>
    <property type="match status" value="1"/>
</dbReference>
<dbReference type="InterPro" id="IPR036527">
    <property type="entry name" value="SCP2_sterol-bd_dom_sf"/>
</dbReference>
<gene>
    <name evidence="3" type="ORF">GCM10009733_071250</name>
</gene>
<feature type="domain" description="MDMPI C-terminal" evidence="1">
    <location>
        <begin position="161"/>
        <end position="255"/>
    </location>
</feature>
<dbReference type="Pfam" id="PF07398">
    <property type="entry name" value="MDMPI_C"/>
    <property type="match status" value="1"/>
</dbReference>
<dbReference type="InterPro" id="IPR024344">
    <property type="entry name" value="MDMPI_metal-binding"/>
</dbReference>
<dbReference type="InterPro" id="IPR017517">
    <property type="entry name" value="Maleyloyr_isom"/>
</dbReference>
<dbReference type="Pfam" id="PF11716">
    <property type="entry name" value="MDMPI_N"/>
    <property type="match status" value="1"/>
</dbReference>
<evidence type="ECO:0000313" key="3">
    <source>
        <dbReference type="EMBL" id="GAA1663411.1"/>
    </source>
</evidence>
<evidence type="ECO:0000259" key="1">
    <source>
        <dbReference type="Pfam" id="PF07398"/>
    </source>
</evidence>
<proteinExistence type="predicted"/>
<name>A0ABP4RWU5_9ACTN</name>
<dbReference type="SUPFAM" id="SSF109854">
    <property type="entry name" value="DinB/YfiT-like putative metalloenzymes"/>
    <property type="match status" value="1"/>
</dbReference>
<evidence type="ECO:0000259" key="2">
    <source>
        <dbReference type="Pfam" id="PF11716"/>
    </source>
</evidence>
<organism evidence="3 4">
    <name type="scientific">Nonomuraea maheshkhaliensis</name>
    <dbReference type="NCBI Taxonomy" id="419590"/>
    <lineage>
        <taxon>Bacteria</taxon>
        <taxon>Bacillati</taxon>
        <taxon>Actinomycetota</taxon>
        <taxon>Actinomycetes</taxon>
        <taxon>Streptosporangiales</taxon>
        <taxon>Streptosporangiaceae</taxon>
        <taxon>Nonomuraea</taxon>
    </lineage>
</organism>
<protein>
    <submittedName>
        <fullName evidence="3">Maleylpyruvate isomerase family mycothiol-dependent enzyme</fullName>
    </submittedName>
</protein>
<dbReference type="PANTHER" id="PTHR40758:SF1">
    <property type="entry name" value="CONSERVED PROTEIN"/>
    <property type="match status" value="1"/>
</dbReference>
<keyword evidence="4" id="KW-1185">Reference proteome</keyword>
<dbReference type="SUPFAM" id="SSF55718">
    <property type="entry name" value="SCP-like"/>
    <property type="match status" value="1"/>
</dbReference>
<dbReference type="RefSeq" id="WP_346111026.1">
    <property type="nucleotide sequence ID" value="NZ_BAAAMU010000069.1"/>
</dbReference>
<evidence type="ECO:0000313" key="4">
    <source>
        <dbReference type="Proteomes" id="UP001500064"/>
    </source>
</evidence>
<dbReference type="NCBIfam" id="TIGR03083">
    <property type="entry name" value="maleylpyruvate isomerase family mycothiol-dependent enzyme"/>
    <property type="match status" value="1"/>
</dbReference>
<sequence>MEAAARFRREARAFGSAARRAADRGGTTLVPSCPGWSMADLVFHLGGAHRFVLVVIRDRLPEPPDLPTVARTESPPSMEGWPAMDGTPSAGPIPSTLLDWFDEGVERLAEQFTLHAPGDPAWTWSREQTAGFWLRMQVIEAAVHRWDAENAVGTARPIAADVAVDAIPQTFEVMAPARRTWSPAPPGKGESYRFVRTDGPGEWLVRFDGEHVRLEDGGQADVELAGTASDLMLFLWGRLPADGLDVQGDTSALDRYFTLVPPV</sequence>
<dbReference type="Proteomes" id="UP001500064">
    <property type="component" value="Unassembled WGS sequence"/>
</dbReference>
<dbReference type="InterPro" id="IPR010872">
    <property type="entry name" value="MDMPI_C-term_domain"/>
</dbReference>
<accession>A0ABP4RWU5</accession>
<dbReference type="PANTHER" id="PTHR40758">
    <property type="entry name" value="CONSERVED PROTEIN"/>
    <property type="match status" value="1"/>
</dbReference>
<dbReference type="EMBL" id="BAAAMU010000069">
    <property type="protein sequence ID" value="GAA1663411.1"/>
    <property type="molecule type" value="Genomic_DNA"/>
</dbReference>
<feature type="domain" description="Mycothiol-dependent maleylpyruvate isomerase metal-binding" evidence="2">
    <location>
        <begin position="7"/>
        <end position="148"/>
    </location>
</feature>
<dbReference type="InterPro" id="IPR034660">
    <property type="entry name" value="DinB/YfiT-like"/>
</dbReference>
<keyword evidence="3" id="KW-0413">Isomerase</keyword>